<dbReference type="EMBL" id="QJKB01000009">
    <property type="protein sequence ID" value="PXX39993.1"/>
    <property type="molecule type" value="Genomic_DNA"/>
</dbReference>
<dbReference type="NCBIfam" id="TIGR02937">
    <property type="entry name" value="sigma70-ECF"/>
    <property type="match status" value="1"/>
</dbReference>
<dbReference type="PROSITE" id="PS00622">
    <property type="entry name" value="HTH_LUXR_1"/>
    <property type="match status" value="1"/>
</dbReference>
<keyword evidence="2" id="KW-0805">Transcription regulation</keyword>
<dbReference type="Proteomes" id="UP000247792">
    <property type="component" value="Unassembled WGS sequence"/>
</dbReference>
<name>A0A318IYJ1_9BURK</name>
<evidence type="ECO:0000313" key="7">
    <source>
        <dbReference type="Proteomes" id="UP000247792"/>
    </source>
</evidence>
<gene>
    <name evidence="6" type="ORF">DFR42_109104</name>
</gene>
<evidence type="ECO:0000256" key="2">
    <source>
        <dbReference type="ARBA" id="ARBA00023015"/>
    </source>
</evidence>
<keyword evidence="3" id="KW-0731">Sigma factor</keyword>
<dbReference type="PANTHER" id="PTHR43133">
    <property type="entry name" value="RNA POLYMERASE ECF-TYPE SIGMA FACTO"/>
    <property type="match status" value="1"/>
</dbReference>
<evidence type="ECO:0000256" key="4">
    <source>
        <dbReference type="ARBA" id="ARBA00023163"/>
    </source>
</evidence>
<proteinExistence type="inferred from homology"/>
<dbReference type="Pfam" id="PF04542">
    <property type="entry name" value="Sigma70_r2"/>
    <property type="match status" value="1"/>
</dbReference>
<reference evidence="6 7" key="1">
    <citation type="submission" date="2018-05" db="EMBL/GenBank/DDBJ databases">
        <title>Genomic Encyclopedia of Type Strains, Phase IV (KMG-IV): sequencing the most valuable type-strain genomes for metagenomic binning, comparative biology and taxonomic classification.</title>
        <authorList>
            <person name="Goeker M."/>
        </authorList>
    </citation>
    <scope>NUCLEOTIDE SEQUENCE [LARGE SCALE GENOMIC DNA]</scope>
    <source>
        <strain evidence="6 7">DSM 19792</strain>
    </source>
</reference>
<dbReference type="Pfam" id="PF08281">
    <property type="entry name" value="Sigma70_r4_2"/>
    <property type="match status" value="1"/>
</dbReference>
<sequence length="165" mass="19474">MDEELFLQQLASHKRLLYKVAYSYCRHAEDRRDLVQDMVMQLWRSFRSFDQRVQFSTWMYRIAMNVAISHYRSETRQVRDTLPLEEFGLDIAEADQLYSAQSDNMRTLDKLISELDELNRALILLFMDGYSNDEIASIMGLNASNVATRMTRIKQKLQTRFAEGN</sequence>
<dbReference type="GO" id="GO:0006352">
    <property type="term" value="P:DNA-templated transcription initiation"/>
    <property type="evidence" value="ECO:0007669"/>
    <property type="project" value="InterPro"/>
</dbReference>
<comment type="caution">
    <text evidence="6">The sequence shown here is derived from an EMBL/GenBank/DDBJ whole genome shotgun (WGS) entry which is preliminary data.</text>
</comment>
<dbReference type="InterPro" id="IPR013249">
    <property type="entry name" value="RNA_pol_sigma70_r4_t2"/>
</dbReference>
<evidence type="ECO:0000256" key="1">
    <source>
        <dbReference type="ARBA" id="ARBA00010641"/>
    </source>
</evidence>
<dbReference type="InterPro" id="IPR036388">
    <property type="entry name" value="WH-like_DNA-bd_sf"/>
</dbReference>
<dbReference type="InterPro" id="IPR039425">
    <property type="entry name" value="RNA_pol_sigma-70-like"/>
</dbReference>
<dbReference type="SUPFAM" id="SSF88946">
    <property type="entry name" value="Sigma2 domain of RNA polymerase sigma factors"/>
    <property type="match status" value="1"/>
</dbReference>
<dbReference type="InterPro" id="IPR000792">
    <property type="entry name" value="Tscrpt_reg_LuxR_C"/>
</dbReference>
<organism evidence="6 7">
    <name type="scientific">Undibacterium pigrum</name>
    <dbReference type="NCBI Taxonomy" id="401470"/>
    <lineage>
        <taxon>Bacteria</taxon>
        <taxon>Pseudomonadati</taxon>
        <taxon>Pseudomonadota</taxon>
        <taxon>Betaproteobacteria</taxon>
        <taxon>Burkholderiales</taxon>
        <taxon>Oxalobacteraceae</taxon>
        <taxon>Undibacterium</taxon>
    </lineage>
</organism>
<dbReference type="Gene3D" id="1.10.10.10">
    <property type="entry name" value="Winged helix-like DNA-binding domain superfamily/Winged helix DNA-binding domain"/>
    <property type="match status" value="1"/>
</dbReference>
<keyword evidence="7" id="KW-1185">Reference proteome</keyword>
<evidence type="ECO:0000259" key="5">
    <source>
        <dbReference type="PROSITE" id="PS00622"/>
    </source>
</evidence>
<keyword evidence="4" id="KW-0804">Transcription</keyword>
<feature type="domain" description="HTH luxR-type" evidence="5">
    <location>
        <begin position="129"/>
        <end position="156"/>
    </location>
</feature>
<dbReference type="InterPro" id="IPR013325">
    <property type="entry name" value="RNA_pol_sigma_r2"/>
</dbReference>
<evidence type="ECO:0000256" key="3">
    <source>
        <dbReference type="ARBA" id="ARBA00023082"/>
    </source>
</evidence>
<protein>
    <submittedName>
        <fullName evidence="6">RNA polymerase sigma-70 factor (ECF subfamily)</fullName>
    </submittedName>
</protein>
<dbReference type="RefSeq" id="WP_110257233.1">
    <property type="nucleotide sequence ID" value="NZ_QJKB01000009.1"/>
</dbReference>
<dbReference type="Gene3D" id="1.10.1740.10">
    <property type="match status" value="1"/>
</dbReference>
<dbReference type="InterPro" id="IPR013324">
    <property type="entry name" value="RNA_pol_sigma_r3/r4-like"/>
</dbReference>
<comment type="similarity">
    <text evidence="1">Belongs to the sigma-70 factor family. ECF subfamily.</text>
</comment>
<dbReference type="InterPro" id="IPR007627">
    <property type="entry name" value="RNA_pol_sigma70_r2"/>
</dbReference>
<dbReference type="GO" id="GO:0016987">
    <property type="term" value="F:sigma factor activity"/>
    <property type="evidence" value="ECO:0007669"/>
    <property type="project" value="UniProtKB-KW"/>
</dbReference>
<dbReference type="GO" id="GO:0003677">
    <property type="term" value="F:DNA binding"/>
    <property type="evidence" value="ECO:0007669"/>
    <property type="project" value="InterPro"/>
</dbReference>
<evidence type="ECO:0000313" key="6">
    <source>
        <dbReference type="EMBL" id="PXX39993.1"/>
    </source>
</evidence>
<dbReference type="OrthoDB" id="9784272at2"/>
<dbReference type="AlphaFoldDB" id="A0A318IYJ1"/>
<dbReference type="SUPFAM" id="SSF88659">
    <property type="entry name" value="Sigma3 and sigma4 domains of RNA polymerase sigma factors"/>
    <property type="match status" value="1"/>
</dbReference>
<accession>A0A318IYJ1</accession>
<dbReference type="PANTHER" id="PTHR43133:SF45">
    <property type="entry name" value="RNA POLYMERASE ECF-TYPE SIGMA FACTOR"/>
    <property type="match status" value="1"/>
</dbReference>
<dbReference type="InterPro" id="IPR014284">
    <property type="entry name" value="RNA_pol_sigma-70_dom"/>
</dbReference>